<proteinExistence type="predicted"/>
<dbReference type="EMBL" id="LZRT01000004">
    <property type="protein sequence ID" value="OUM91165.1"/>
    <property type="molecule type" value="Genomic_DNA"/>
</dbReference>
<gene>
    <name evidence="4" type="ORF">BAA01_09750</name>
</gene>
<organism evidence="4 5">
    <name type="scientific">Bacillus thermozeamaize</name>
    <dbReference type="NCBI Taxonomy" id="230954"/>
    <lineage>
        <taxon>Bacteria</taxon>
        <taxon>Bacillati</taxon>
        <taxon>Bacillota</taxon>
        <taxon>Bacilli</taxon>
        <taxon>Bacillales</taxon>
        <taxon>Bacillaceae</taxon>
        <taxon>Bacillus</taxon>
    </lineage>
</organism>
<feature type="signal peptide" evidence="3">
    <location>
        <begin position="1"/>
        <end position="30"/>
    </location>
</feature>
<feature type="coiled-coil region" evidence="1">
    <location>
        <begin position="75"/>
        <end position="157"/>
    </location>
</feature>
<accession>A0A1Y3PV14</accession>
<keyword evidence="2" id="KW-0472">Membrane</keyword>
<dbReference type="AlphaFoldDB" id="A0A1Y3PV14"/>
<keyword evidence="2" id="KW-1133">Transmembrane helix</keyword>
<evidence type="ECO:0000256" key="1">
    <source>
        <dbReference type="SAM" id="Coils"/>
    </source>
</evidence>
<keyword evidence="1" id="KW-0175">Coiled coil</keyword>
<evidence type="ECO:0000256" key="2">
    <source>
        <dbReference type="SAM" id="Phobius"/>
    </source>
</evidence>
<feature type="chain" id="PRO_5013028538" evidence="3">
    <location>
        <begin position="31"/>
        <end position="269"/>
    </location>
</feature>
<keyword evidence="3" id="KW-0732">Signal</keyword>
<name>A0A1Y3PV14_9BACI</name>
<evidence type="ECO:0000256" key="3">
    <source>
        <dbReference type="SAM" id="SignalP"/>
    </source>
</evidence>
<evidence type="ECO:0000313" key="4">
    <source>
        <dbReference type="EMBL" id="OUM91165.1"/>
    </source>
</evidence>
<evidence type="ECO:0000313" key="5">
    <source>
        <dbReference type="Proteomes" id="UP000196475"/>
    </source>
</evidence>
<sequence>MKLQKWLYKASVWCMAGALALTMSATSAQAETNELWTKAAQKALAEANKVEPEQVKISEWTVVPNDTTALEQEARDKQSQKQADLQAKRQELREAELKLQSVQNELTSIQQATLSQESKALLTETYSKQLDEAKKAVESLQKEIESLENELSKPAETPDYPKEIAYAVASIKHFSYTLHKLVYVDPSNGKVIPEAQANSYQAVKEINKQVKNPDAGWKDSSLNNGMAVTYLLIFLIASYLLLFRTERHSRQSEALIRARGGVHSNTFTA</sequence>
<keyword evidence="2" id="KW-0812">Transmembrane</keyword>
<reference evidence="5" key="1">
    <citation type="submission" date="2016-06" db="EMBL/GenBank/DDBJ databases">
        <authorList>
            <person name="Nascimento L."/>
            <person name="Pereira R.V."/>
            <person name="Martins L.F."/>
            <person name="Quaggio R.B."/>
            <person name="Silva A.M."/>
            <person name="Setubal J.C."/>
        </authorList>
    </citation>
    <scope>NUCLEOTIDE SEQUENCE [LARGE SCALE GENOMIC DNA]</scope>
</reference>
<feature type="transmembrane region" description="Helical" evidence="2">
    <location>
        <begin position="225"/>
        <end position="243"/>
    </location>
</feature>
<comment type="caution">
    <text evidence="4">The sequence shown here is derived from an EMBL/GenBank/DDBJ whole genome shotgun (WGS) entry which is preliminary data.</text>
</comment>
<dbReference type="Proteomes" id="UP000196475">
    <property type="component" value="Unassembled WGS sequence"/>
</dbReference>
<protein>
    <submittedName>
        <fullName evidence="4">Uncharacterized protein</fullName>
    </submittedName>
</protein>